<keyword evidence="2" id="KW-1185">Reference proteome</keyword>
<evidence type="ECO:0000313" key="1">
    <source>
        <dbReference type="EMBL" id="NJB67622.1"/>
    </source>
</evidence>
<accession>A0A846QMD6</accession>
<protein>
    <submittedName>
        <fullName evidence="1">Uncharacterized protein</fullName>
    </submittedName>
</protein>
<sequence length="127" mass="14425">MEQFTLKRNGKPDLVFNGAQLAQVDEREFVGFKEDWMDTCLYRTAFGQYVLSSIFHITSCGKRDMTSALVFSCAQDLLDYLEIGTRPLSPLSLELLRQASLEDEAFTLCTTFCTVRLKVPHKTLCAQ</sequence>
<dbReference type="EMBL" id="JAATJA010000001">
    <property type="protein sequence ID" value="NJB67622.1"/>
    <property type="molecule type" value="Genomic_DNA"/>
</dbReference>
<dbReference type="Proteomes" id="UP000580856">
    <property type="component" value="Unassembled WGS sequence"/>
</dbReference>
<dbReference type="AlphaFoldDB" id="A0A846QMD6"/>
<dbReference type="RefSeq" id="WP_167940662.1">
    <property type="nucleotide sequence ID" value="NZ_JAATJA010000001.1"/>
</dbReference>
<gene>
    <name evidence="1" type="ORF">GGQ74_001262</name>
</gene>
<comment type="caution">
    <text evidence="1">The sequence shown here is derived from an EMBL/GenBank/DDBJ whole genome shotgun (WGS) entry which is preliminary data.</text>
</comment>
<reference evidence="1 2" key="1">
    <citation type="submission" date="2020-03" db="EMBL/GenBank/DDBJ databases">
        <title>Genomic Encyclopedia of Type Strains, Phase IV (KMG-IV): sequencing the most valuable type-strain genomes for metagenomic binning, comparative biology and taxonomic classification.</title>
        <authorList>
            <person name="Goeker M."/>
        </authorList>
    </citation>
    <scope>NUCLEOTIDE SEQUENCE [LARGE SCALE GENOMIC DNA]</scope>
    <source>
        <strain evidence="1 2">DSM 24233</strain>
    </source>
</reference>
<proteinExistence type="predicted"/>
<evidence type="ECO:0000313" key="2">
    <source>
        <dbReference type="Proteomes" id="UP000580856"/>
    </source>
</evidence>
<organism evidence="1 2">
    <name type="scientific">Desulfobaculum xiamenense</name>
    <dbReference type="NCBI Taxonomy" id="995050"/>
    <lineage>
        <taxon>Bacteria</taxon>
        <taxon>Pseudomonadati</taxon>
        <taxon>Thermodesulfobacteriota</taxon>
        <taxon>Desulfovibrionia</taxon>
        <taxon>Desulfovibrionales</taxon>
        <taxon>Desulfovibrionaceae</taxon>
        <taxon>Desulfobaculum</taxon>
    </lineage>
</organism>
<name>A0A846QMD6_9BACT</name>